<dbReference type="SUPFAM" id="SSF64268">
    <property type="entry name" value="PX domain"/>
    <property type="match status" value="1"/>
</dbReference>
<keyword evidence="4" id="KW-1185">Reference proteome</keyword>
<dbReference type="Gene3D" id="3.30.1520.10">
    <property type="entry name" value="Phox-like domain"/>
    <property type="match status" value="1"/>
</dbReference>
<evidence type="ECO:0000313" key="4">
    <source>
        <dbReference type="Proteomes" id="UP000274429"/>
    </source>
</evidence>
<dbReference type="InterPro" id="IPR036871">
    <property type="entry name" value="PX_dom_sf"/>
</dbReference>
<evidence type="ECO:0000313" key="5">
    <source>
        <dbReference type="WBParaSite" id="TTAC_0000337801-mRNA-1"/>
    </source>
</evidence>
<feature type="transmembrane region" description="Helical" evidence="1">
    <location>
        <begin position="33"/>
        <end position="55"/>
    </location>
</feature>
<keyword evidence="1" id="KW-0472">Membrane</keyword>
<feature type="domain" description="PX" evidence="2">
    <location>
        <begin position="51"/>
        <end position="183"/>
    </location>
</feature>
<dbReference type="STRING" id="6205.A0A0R3WRI8"/>
<dbReference type="PROSITE" id="PS50195">
    <property type="entry name" value="PX"/>
    <property type="match status" value="1"/>
</dbReference>
<keyword evidence="1" id="KW-1133">Transmembrane helix</keyword>
<gene>
    <name evidence="3" type="ORF">TTAC_LOCUS3363</name>
</gene>
<name>A0A0R3WRI8_HYDTA</name>
<dbReference type="SMART" id="SM00312">
    <property type="entry name" value="PX"/>
    <property type="match status" value="1"/>
</dbReference>
<dbReference type="Proteomes" id="UP000274429">
    <property type="component" value="Unassembled WGS sequence"/>
</dbReference>
<keyword evidence="1" id="KW-0812">Transmembrane</keyword>
<dbReference type="GO" id="GO:0005769">
    <property type="term" value="C:early endosome"/>
    <property type="evidence" value="ECO:0007669"/>
    <property type="project" value="TreeGrafter"/>
</dbReference>
<evidence type="ECO:0000256" key="1">
    <source>
        <dbReference type="SAM" id="Phobius"/>
    </source>
</evidence>
<dbReference type="OrthoDB" id="5772781at2759"/>
<dbReference type="AlphaFoldDB" id="A0A0R3WRI8"/>
<dbReference type="GO" id="GO:0035091">
    <property type="term" value="F:phosphatidylinositol binding"/>
    <property type="evidence" value="ECO:0007669"/>
    <property type="project" value="InterPro"/>
</dbReference>
<protein>
    <submittedName>
        <fullName evidence="5">PX domain-containing protein</fullName>
    </submittedName>
</protein>
<organism evidence="5">
    <name type="scientific">Hydatigena taeniaeformis</name>
    <name type="common">Feline tapeworm</name>
    <name type="synonym">Taenia taeniaeformis</name>
    <dbReference type="NCBI Taxonomy" id="6205"/>
    <lineage>
        <taxon>Eukaryota</taxon>
        <taxon>Metazoa</taxon>
        <taxon>Spiralia</taxon>
        <taxon>Lophotrochozoa</taxon>
        <taxon>Platyhelminthes</taxon>
        <taxon>Cestoda</taxon>
        <taxon>Eucestoda</taxon>
        <taxon>Cyclophyllidea</taxon>
        <taxon>Taeniidae</taxon>
        <taxon>Hydatigera</taxon>
    </lineage>
</organism>
<reference evidence="3 4" key="2">
    <citation type="submission" date="2018-11" db="EMBL/GenBank/DDBJ databases">
        <authorList>
            <consortium name="Pathogen Informatics"/>
        </authorList>
    </citation>
    <scope>NUCLEOTIDE SEQUENCE [LARGE SCALE GENOMIC DNA]</scope>
</reference>
<evidence type="ECO:0000313" key="3">
    <source>
        <dbReference type="EMBL" id="VDM22474.1"/>
    </source>
</evidence>
<dbReference type="PANTHER" id="PTHR22775:SF3">
    <property type="entry name" value="SORTING NEXIN-13"/>
    <property type="match status" value="1"/>
</dbReference>
<dbReference type="EMBL" id="UYWX01002314">
    <property type="protein sequence ID" value="VDM22474.1"/>
    <property type="molecule type" value="Genomic_DNA"/>
</dbReference>
<sequence>VFALTPPSRAHLDFGIFSSFISQLCNSRGHTFVFFYFVLNLCIQFVFFGACDFSAFKIIYYSIEMVRDGYVVYTLEVTYLSALSGRKSVWRTYRRYSQFDDLHSCIVEQCGRIPSLKLPSKKSFSNISPEFIEKRRLELDEYLKVRFHLSVPSTSTLILRDSFRSILNKSISSAVHIMRGIIA</sequence>
<dbReference type="PANTHER" id="PTHR22775">
    <property type="entry name" value="SORTING NEXIN"/>
    <property type="match status" value="1"/>
</dbReference>
<evidence type="ECO:0000259" key="2">
    <source>
        <dbReference type="PROSITE" id="PS50195"/>
    </source>
</evidence>
<dbReference type="WBParaSite" id="TTAC_0000337801-mRNA-1">
    <property type="protein sequence ID" value="TTAC_0000337801-mRNA-1"/>
    <property type="gene ID" value="TTAC_0000337801"/>
</dbReference>
<dbReference type="Pfam" id="PF00787">
    <property type="entry name" value="PX"/>
    <property type="match status" value="1"/>
</dbReference>
<proteinExistence type="predicted"/>
<accession>A0A0R3WRI8</accession>
<reference evidence="5" key="1">
    <citation type="submission" date="2017-02" db="UniProtKB">
        <authorList>
            <consortium name="WormBaseParasite"/>
        </authorList>
    </citation>
    <scope>IDENTIFICATION</scope>
</reference>
<dbReference type="InterPro" id="IPR001683">
    <property type="entry name" value="PX_dom"/>
</dbReference>